<organism evidence="2 3">
    <name type="scientific">Laccaria amethystina LaAM-08-1</name>
    <dbReference type="NCBI Taxonomy" id="1095629"/>
    <lineage>
        <taxon>Eukaryota</taxon>
        <taxon>Fungi</taxon>
        <taxon>Dikarya</taxon>
        <taxon>Basidiomycota</taxon>
        <taxon>Agaricomycotina</taxon>
        <taxon>Agaricomycetes</taxon>
        <taxon>Agaricomycetidae</taxon>
        <taxon>Agaricales</taxon>
        <taxon>Agaricineae</taxon>
        <taxon>Hydnangiaceae</taxon>
        <taxon>Laccaria</taxon>
    </lineage>
</organism>
<feature type="compositionally biased region" description="Low complexity" evidence="1">
    <location>
        <begin position="32"/>
        <end position="43"/>
    </location>
</feature>
<reference evidence="2 3" key="1">
    <citation type="submission" date="2014-04" db="EMBL/GenBank/DDBJ databases">
        <authorList>
            <consortium name="DOE Joint Genome Institute"/>
            <person name="Kuo A."/>
            <person name="Kohler A."/>
            <person name="Nagy L.G."/>
            <person name="Floudas D."/>
            <person name="Copeland A."/>
            <person name="Barry K.W."/>
            <person name="Cichocki N."/>
            <person name="Veneault-Fourrey C."/>
            <person name="LaButti K."/>
            <person name="Lindquist E.A."/>
            <person name="Lipzen A."/>
            <person name="Lundell T."/>
            <person name="Morin E."/>
            <person name="Murat C."/>
            <person name="Sun H."/>
            <person name="Tunlid A."/>
            <person name="Henrissat B."/>
            <person name="Grigoriev I.V."/>
            <person name="Hibbett D.S."/>
            <person name="Martin F."/>
            <person name="Nordberg H.P."/>
            <person name="Cantor M.N."/>
            <person name="Hua S.X."/>
        </authorList>
    </citation>
    <scope>NUCLEOTIDE SEQUENCE [LARGE SCALE GENOMIC DNA]</scope>
    <source>
        <strain evidence="2 3">LaAM-08-1</strain>
    </source>
</reference>
<dbReference type="HOGENOM" id="CLU_915740_0_0_1"/>
<dbReference type="STRING" id="1095629.A0A0C9X7G7"/>
<dbReference type="OrthoDB" id="3066675at2759"/>
<keyword evidence="3" id="KW-1185">Reference proteome</keyword>
<evidence type="ECO:0000313" key="2">
    <source>
        <dbReference type="EMBL" id="KIJ97313.1"/>
    </source>
</evidence>
<name>A0A0C9X7G7_9AGAR</name>
<reference evidence="3" key="2">
    <citation type="submission" date="2015-01" db="EMBL/GenBank/DDBJ databases">
        <title>Evolutionary Origins and Diversification of the Mycorrhizal Mutualists.</title>
        <authorList>
            <consortium name="DOE Joint Genome Institute"/>
            <consortium name="Mycorrhizal Genomics Consortium"/>
            <person name="Kohler A."/>
            <person name="Kuo A."/>
            <person name="Nagy L.G."/>
            <person name="Floudas D."/>
            <person name="Copeland A."/>
            <person name="Barry K.W."/>
            <person name="Cichocki N."/>
            <person name="Veneault-Fourrey C."/>
            <person name="LaButti K."/>
            <person name="Lindquist E.A."/>
            <person name="Lipzen A."/>
            <person name="Lundell T."/>
            <person name="Morin E."/>
            <person name="Murat C."/>
            <person name="Riley R."/>
            <person name="Ohm R."/>
            <person name="Sun H."/>
            <person name="Tunlid A."/>
            <person name="Henrissat B."/>
            <person name="Grigoriev I.V."/>
            <person name="Hibbett D.S."/>
            <person name="Martin F."/>
        </authorList>
    </citation>
    <scope>NUCLEOTIDE SEQUENCE [LARGE SCALE GENOMIC DNA]</scope>
    <source>
        <strain evidence="3">LaAM-08-1</strain>
    </source>
</reference>
<sequence length="366" mass="39972">MAPGNGANHKNSKSKKKAAIATSSQPPPPLSAPFASPDSSSEPVNIKCDPADPFSAATEAYTTSRNRALTSHDRALALRTLWDTALEVGRKMAFGGLEKIKEDALAEGMELGKVLGRRDERENCRGDLEKSYKRGYMVGREVGAHEEGERWEKNGHSSDGMCSRAVPIAATHDIATQTPSSSTSKPSMCTASTQTISPPSVPAHTTKTSVMPSNKQEPRKLNWADDVDEVLPIPVSHLPPPPRDLSILSTGVTRPFGTLQRRVNRSRSYLRQPRRHHHFTQPPSYTQATPIITWGPTITHHHPSGISSGKPVFTLPSSVPGRARTSTIHLDWDQDPRLINLSNALRSLGWVRPMGYRALSATRTLP</sequence>
<evidence type="ECO:0000256" key="1">
    <source>
        <dbReference type="SAM" id="MobiDB-lite"/>
    </source>
</evidence>
<accession>A0A0C9X7G7</accession>
<protein>
    <submittedName>
        <fullName evidence="2">Uncharacterized protein</fullName>
    </submittedName>
</protein>
<feature type="compositionally biased region" description="Polar residues" evidence="1">
    <location>
        <begin position="193"/>
        <end position="215"/>
    </location>
</feature>
<evidence type="ECO:0000313" key="3">
    <source>
        <dbReference type="Proteomes" id="UP000054477"/>
    </source>
</evidence>
<proteinExistence type="predicted"/>
<feature type="compositionally biased region" description="Low complexity" evidence="1">
    <location>
        <begin position="176"/>
        <end position="192"/>
    </location>
</feature>
<feature type="region of interest" description="Disordered" evidence="1">
    <location>
        <begin position="175"/>
        <end position="218"/>
    </location>
</feature>
<dbReference type="AlphaFoldDB" id="A0A0C9X7G7"/>
<gene>
    <name evidence="2" type="ORF">K443DRAFT_10018</name>
</gene>
<feature type="region of interest" description="Disordered" evidence="1">
    <location>
        <begin position="1"/>
        <end position="48"/>
    </location>
</feature>
<dbReference type="EMBL" id="KN838697">
    <property type="protein sequence ID" value="KIJ97313.1"/>
    <property type="molecule type" value="Genomic_DNA"/>
</dbReference>
<dbReference type="Proteomes" id="UP000054477">
    <property type="component" value="Unassembled WGS sequence"/>
</dbReference>